<dbReference type="EMBL" id="JBHSBU010000001">
    <property type="protein sequence ID" value="MFC4161565.1"/>
    <property type="molecule type" value="Genomic_DNA"/>
</dbReference>
<organism evidence="9 10">
    <name type="scientific">Chitinimonas lacunae</name>
    <dbReference type="NCBI Taxonomy" id="1963018"/>
    <lineage>
        <taxon>Bacteria</taxon>
        <taxon>Pseudomonadati</taxon>
        <taxon>Pseudomonadota</taxon>
        <taxon>Betaproteobacteria</taxon>
        <taxon>Neisseriales</taxon>
        <taxon>Chitinibacteraceae</taxon>
        <taxon>Chitinimonas</taxon>
    </lineage>
</organism>
<dbReference type="SUPFAM" id="SSF52743">
    <property type="entry name" value="Subtilisin-like"/>
    <property type="match status" value="1"/>
</dbReference>
<evidence type="ECO:0000256" key="5">
    <source>
        <dbReference type="PROSITE-ProRule" id="PRU01240"/>
    </source>
</evidence>
<dbReference type="InterPro" id="IPR036852">
    <property type="entry name" value="Peptidase_S8/S53_dom_sf"/>
</dbReference>
<sequence length="755" mass="79256">MTVKRISLLIAMLAANGVWAADKLDLDLGLLANREFTQSRAAHKLYGDRAEAAPVRAIVRVEGEGLAQLKALGVKVRTVVGDIATIEVPANRVAQLNEVPGLVYAEAARPMKASLSESVAATGASKLYNWDGTVYSGATGKNVIVGVVDTGVDYRHPDFLKADGTTRLLGLWDMDAQGTGYDATFDYGVFCTPSMLNLGIAEGRYSTSCTHRDTQGHGTHVVSTAAGNGNATPAGQPRMAGVAPNADLLVASLGANHWDDASILDAVALIKTHAAKLGRPAVVNLSLGGLGGPRDGTSNFERGMSALTGPGFVIVAAAGNESNDQIRATAPIAQGETVTTVYYSPLARSRIDMWYPGANSYATKLQAKVDGKVVCETEFVPAGATKAFESTCGTVVIRSGGVQAGNDDRQLIVQVLDNRLRDDKKARWEVLLRGDTVAPGSRISLISLSDGAYFTSNVEVGVLASGRKVAQASEVIGSPASAHNVLSVAAYNVKATNGWDNAVGELATFSSRGPRRQCSNAFKCPPATKPEISAPGVSIMAAGSYDYSASVSGKYSYISMSGTSMASPHVAGAVALLLEKNPELTPAEVRELLLTKAQANSFTGKLPVYSANTWLSSEASIGFGFGLLDVAGSMPAVPAHKPMKITAAASKTAQGDQLVATIEPKRHDLGKQVNVYVAARLGSGEWYMLGAKDWTRLAWPVSAVKTVIAGERIEVPVFSGLDLAQFKGTEIYVGYGASFDDMRDGAKFDKVFTAK</sequence>
<dbReference type="PROSITE" id="PS00136">
    <property type="entry name" value="SUBTILASE_ASP"/>
    <property type="match status" value="1"/>
</dbReference>
<dbReference type="InterPro" id="IPR023827">
    <property type="entry name" value="Peptidase_S8_Asp-AS"/>
</dbReference>
<evidence type="ECO:0000313" key="9">
    <source>
        <dbReference type="EMBL" id="MFC4161565.1"/>
    </source>
</evidence>
<dbReference type="RefSeq" id="WP_378167646.1">
    <property type="nucleotide sequence ID" value="NZ_JBHSBU010000001.1"/>
</dbReference>
<protein>
    <submittedName>
        <fullName evidence="9">S8 family serine peptidase</fullName>
    </submittedName>
</protein>
<gene>
    <name evidence="9" type="ORF">ACFOW7_19690</name>
</gene>
<comment type="similarity">
    <text evidence="1 5 6">Belongs to the peptidase S8 family.</text>
</comment>
<evidence type="ECO:0000256" key="2">
    <source>
        <dbReference type="ARBA" id="ARBA00022670"/>
    </source>
</evidence>
<evidence type="ECO:0000259" key="8">
    <source>
        <dbReference type="Pfam" id="PF00082"/>
    </source>
</evidence>
<feature type="active site" description="Charge relay system" evidence="5">
    <location>
        <position position="564"/>
    </location>
</feature>
<accession>A0ABV8MW35</accession>
<reference evidence="10" key="1">
    <citation type="journal article" date="2019" name="Int. J. Syst. Evol. Microbiol.">
        <title>The Global Catalogue of Microorganisms (GCM) 10K type strain sequencing project: providing services to taxonomists for standard genome sequencing and annotation.</title>
        <authorList>
            <consortium name="The Broad Institute Genomics Platform"/>
            <consortium name="The Broad Institute Genome Sequencing Center for Infectious Disease"/>
            <person name="Wu L."/>
            <person name="Ma J."/>
        </authorList>
    </citation>
    <scope>NUCLEOTIDE SEQUENCE [LARGE SCALE GENOMIC DNA]</scope>
    <source>
        <strain evidence="10">LMG 29894</strain>
    </source>
</reference>
<name>A0ABV8MW35_9NEIS</name>
<keyword evidence="10" id="KW-1185">Reference proteome</keyword>
<dbReference type="InterPro" id="IPR015500">
    <property type="entry name" value="Peptidase_S8_subtilisin-rel"/>
</dbReference>
<evidence type="ECO:0000256" key="3">
    <source>
        <dbReference type="ARBA" id="ARBA00022801"/>
    </source>
</evidence>
<keyword evidence="3 5" id="KW-0378">Hydrolase</keyword>
<dbReference type="PROSITE" id="PS00138">
    <property type="entry name" value="SUBTILASE_SER"/>
    <property type="match status" value="1"/>
</dbReference>
<dbReference type="PANTHER" id="PTHR43806">
    <property type="entry name" value="PEPTIDASE S8"/>
    <property type="match status" value="1"/>
</dbReference>
<comment type="caution">
    <text evidence="9">The sequence shown here is derived from an EMBL/GenBank/DDBJ whole genome shotgun (WGS) entry which is preliminary data.</text>
</comment>
<dbReference type="Pfam" id="PF00082">
    <property type="entry name" value="Peptidase_S8"/>
    <property type="match status" value="1"/>
</dbReference>
<dbReference type="InterPro" id="IPR050131">
    <property type="entry name" value="Peptidase_S8_subtilisin-like"/>
</dbReference>
<dbReference type="PANTHER" id="PTHR43806:SF11">
    <property type="entry name" value="CEREVISIN-RELATED"/>
    <property type="match status" value="1"/>
</dbReference>
<feature type="active site" description="Charge relay system" evidence="5">
    <location>
        <position position="217"/>
    </location>
</feature>
<evidence type="ECO:0000256" key="1">
    <source>
        <dbReference type="ARBA" id="ARBA00011073"/>
    </source>
</evidence>
<feature type="domain" description="Peptidase S8/S53" evidence="8">
    <location>
        <begin position="140"/>
        <end position="600"/>
    </location>
</feature>
<evidence type="ECO:0000313" key="10">
    <source>
        <dbReference type="Proteomes" id="UP001595791"/>
    </source>
</evidence>
<proteinExistence type="inferred from homology"/>
<keyword evidence="4 5" id="KW-0720">Serine protease</keyword>
<evidence type="ECO:0000256" key="4">
    <source>
        <dbReference type="ARBA" id="ARBA00022825"/>
    </source>
</evidence>
<dbReference type="InterPro" id="IPR023828">
    <property type="entry name" value="Peptidase_S8_Ser-AS"/>
</dbReference>
<keyword evidence="7" id="KW-0732">Signal</keyword>
<evidence type="ECO:0000256" key="7">
    <source>
        <dbReference type="SAM" id="SignalP"/>
    </source>
</evidence>
<evidence type="ECO:0000256" key="6">
    <source>
        <dbReference type="RuleBase" id="RU003355"/>
    </source>
</evidence>
<dbReference type="PRINTS" id="PR00723">
    <property type="entry name" value="SUBTILISIN"/>
</dbReference>
<dbReference type="Gene3D" id="3.40.50.200">
    <property type="entry name" value="Peptidase S8/S53 domain"/>
    <property type="match status" value="1"/>
</dbReference>
<feature type="signal peptide" evidence="7">
    <location>
        <begin position="1"/>
        <end position="20"/>
    </location>
</feature>
<dbReference type="PROSITE" id="PS51892">
    <property type="entry name" value="SUBTILASE"/>
    <property type="match status" value="1"/>
</dbReference>
<keyword evidence="2 5" id="KW-0645">Protease</keyword>
<feature type="chain" id="PRO_5045456117" evidence="7">
    <location>
        <begin position="21"/>
        <end position="755"/>
    </location>
</feature>
<dbReference type="InterPro" id="IPR000209">
    <property type="entry name" value="Peptidase_S8/S53_dom"/>
</dbReference>
<feature type="active site" description="Charge relay system" evidence="5">
    <location>
        <position position="149"/>
    </location>
</feature>
<dbReference type="Gene3D" id="2.60.120.1290">
    <property type="match status" value="1"/>
</dbReference>
<dbReference type="Proteomes" id="UP001595791">
    <property type="component" value="Unassembled WGS sequence"/>
</dbReference>